<dbReference type="Pfam" id="PF00196">
    <property type="entry name" value="GerE"/>
    <property type="match status" value="1"/>
</dbReference>
<dbReference type="PANTHER" id="PTHR43214:SF42">
    <property type="entry name" value="TRANSCRIPTIONAL REGULATORY PROTEIN DESR"/>
    <property type="match status" value="1"/>
</dbReference>
<keyword evidence="2" id="KW-0597">Phosphoprotein</keyword>
<dbReference type="PANTHER" id="PTHR43214">
    <property type="entry name" value="TWO-COMPONENT RESPONSE REGULATOR"/>
    <property type="match status" value="1"/>
</dbReference>
<comment type="caution">
    <text evidence="5">The sequence shown here is derived from an EMBL/GenBank/DDBJ whole genome shotgun (WGS) entry which is preliminary data.</text>
</comment>
<dbReference type="InterPro" id="IPR039420">
    <property type="entry name" value="WalR-like"/>
</dbReference>
<dbReference type="PROSITE" id="PS50043">
    <property type="entry name" value="HTH_LUXR_2"/>
    <property type="match status" value="1"/>
</dbReference>
<protein>
    <submittedName>
        <fullName evidence="5">Response regulator transcription factor</fullName>
    </submittedName>
</protein>
<dbReference type="SMART" id="SM00421">
    <property type="entry name" value="HTH_LUXR"/>
    <property type="match status" value="1"/>
</dbReference>
<dbReference type="EMBL" id="BAAANY010000005">
    <property type="protein sequence ID" value="GAA1666807.1"/>
    <property type="molecule type" value="Genomic_DNA"/>
</dbReference>
<dbReference type="InterPro" id="IPR001789">
    <property type="entry name" value="Sig_transdc_resp-reg_receiver"/>
</dbReference>
<reference evidence="5 6" key="1">
    <citation type="journal article" date="2019" name="Int. J. Syst. Evol. Microbiol.">
        <title>The Global Catalogue of Microorganisms (GCM) 10K type strain sequencing project: providing services to taxonomists for standard genome sequencing and annotation.</title>
        <authorList>
            <consortium name="The Broad Institute Genomics Platform"/>
            <consortium name="The Broad Institute Genome Sequencing Center for Infectious Disease"/>
            <person name="Wu L."/>
            <person name="Ma J."/>
        </authorList>
    </citation>
    <scope>NUCLEOTIDE SEQUENCE [LARGE SCALE GENOMIC DNA]</scope>
    <source>
        <strain evidence="5 6">JCM 14718</strain>
    </source>
</reference>
<keyword evidence="1" id="KW-0238">DNA-binding</keyword>
<dbReference type="SUPFAM" id="SSF52172">
    <property type="entry name" value="CheY-like"/>
    <property type="match status" value="1"/>
</dbReference>
<dbReference type="Pfam" id="PF00072">
    <property type="entry name" value="Response_reg"/>
    <property type="match status" value="1"/>
</dbReference>
<organism evidence="5 6">
    <name type="scientific">Fodinicola feengrottensis</name>
    <dbReference type="NCBI Taxonomy" id="435914"/>
    <lineage>
        <taxon>Bacteria</taxon>
        <taxon>Bacillati</taxon>
        <taxon>Actinomycetota</taxon>
        <taxon>Actinomycetes</taxon>
        <taxon>Mycobacteriales</taxon>
        <taxon>Fodinicola</taxon>
    </lineage>
</organism>
<dbReference type="Gene3D" id="3.40.50.2300">
    <property type="match status" value="1"/>
</dbReference>
<evidence type="ECO:0000313" key="6">
    <source>
        <dbReference type="Proteomes" id="UP001500618"/>
    </source>
</evidence>
<dbReference type="CDD" id="cd06170">
    <property type="entry name" value="LuxR_C_like"/>
    <property type="match status" value="1"/>
</dbReference>
<accession>A0ABN2G7V4</accession>
<dbReference type="InterPro" id="IPR016032">
    <property type="entry name" value="Sig_transdc_resp-reg_C-effctor"/>
</dbReference>
<evidence type="ECO:0000313" key="5">
    <source>
        <dbReference type="EMBL" id="GAA1666807.1"/>
    </source>
</evidence>
<name>A0ABN2G7V4_9ACTN</name>
<evidence type="ECO:0000256" key="2">
    <source>
        <dbReference type="PROSITE-ProRule" id="PRU00169"/>
    </source>
</evidence>
<evidence type="ECO:0000259" key="3">
    <source>
        <dbReference type="PROSITE" id="PS50043"/>
    </source>
</evidence>
<feature type="domain" description="HTH luxR-type" evidence="3">
    <location>
        <begin position="123"/>
        <end position="188"/>
    </location>
</feature>
<proteinExistence type="predicted"/>
<evidence type="ECO:0000259" key="4">
    <source>
        <dbReference type="PROSITE" id="PS50110"/>
    </source>
</evidence>
<gene>
    <name evidence="5" type="ORF">GCM10009765_15360</name>
</gene>
<dbReference type="InterPro" id="IPR000792">
    <property type="entry name" value="Tscrpt_reg_LuxR_C"/>
</dbReference>
<sequence length="190" mass="20055">MIRGALVALLTYEDGIEVVSDVGRGDEIVPAAVRSRPDVAVLDIGLPGLDGISAAAELTSRLPDCRVLMLTAIGSPATVRQALAVPVRGLLAKDAPAEQLANSIRRVHEGEFVLDPELVGAALEHGESPLTIREATLLQEVASGAPMVEIGTRLRLSSGTVRNYLSNVIAKLGARNRLDAIRIAREAGWI</sequence>
<dbReference type="SMART" id="SM00448">
    <property type="entry name" value="REC"/>
    <property type="match status" value="1"/>
</dbReference>
<feature type="modified residue" description="4-aspartylphosphate" evidence="2">
    <location>
        <position position="43"/>
    </location>
</feature>
<dbReference type="Proteomes" id="UP001500618">
    <property type="component" value="Unassembled WGS sequence"/>
</dbReference>
<dbReference type="InterPro" id="IPR011006">
    <property type="entry name" value="CheY-like_superfamily"/>
</dbReference>
<dbReference type="PRINTS" id="PR00038">
    <property type="entry name" value="HTHLUXR"/>
</dbReference>
<dbReference type="SUPFAM" id="SSF46894">
    <property type="entry name" value="C-terminal effector domain of the bipartite response regulators"/>
    <property type="match status" value="1"/>
</dbReference>
<feature type="domain" description="Response regulatory" evidence="4">
    <location>
        <begin position="1"/>
        <end position="108"/>
    </location>
</feature>
<keyword evidence="6" id="KW-1185">Reference proteome</keyword>
<dbReference type="PROSITE" id="PS50110">
    <property type="entry name" value="RESPONSE_REGULATORY"/>
    <property type="match status" value="1"/>
</dbReference>
<evidence type="ECO:0000256" key="1">
    <source>
        <dbReference type="ARBA" id="ARBA00023125"/>
    </source>
</evidence>